<feature type="domain" description="Flagellar basal-body/hook protein C-terminal" evidence="8">
    <location>
        <begin position="101"/>
        <end position="144"/>
    </location>
</feature>
<keyword evidence="9" id="KW-0282">Flagellum</keyword>
<dbReference type="KEGG" id="dbr:Deba_0910"/>
<dbReference type="InterPro" id="IPR006299">
    <property type="entry name" value="FlgC"/>
</dbReference>
<gene>
    <name evidence="9" type="ordered locus">Deba_0910</name>
</gene>
<dbReference type="HOGENOM" id="CLU_123272_0_0_7"/>
<dbReference type="PANTHER" id="PTHR30435">
    <property type="entry name" value="FLAGELLAR PROTEIN"/>
    <property type="match status" value="1"/>
</dbReference>
<keyword evidence="9" id="KW-0969">Cilium</keyword>
<evidence type="ECO:0000256" key="3">
    <source>
        <dbReference type="ARBA" id="ARBA00017941"/>
    </source>
</evidence>
<dbReference type="Proteomes" id="UP000009047">
    <property type="component" value="Chromosome"/>
</dbReference>
<dbReference type="STRING" id="644282.Deba_0910"/>
<dbReference type="eggNOG" id="COG1558">
    <property type="taxonomic scope" value="Bacteria"/>
</dbReference>
<evidence type="ECO:0000256" key="6">
    <source>
        <dbReference type="RuleBase" id="RU362062"/>
    </source>
</evidence>
<dbReference type="RefSeq" id="WP_013257734.1">
    <property type="nucleotide sequence ID" value="NC_014365.1"/>
</dbReference>
<evidence type="ECO:0000256" key="2">
    <source>
        <dbReference type="ARBA" id="ARBA00009677"/>
    </source>
</evidence>
<evidence type="ECO:0000256" key="4">
    <source>
        <dbReference type="ARBA" id="ARBA00023143"/>
    </source>
</evidence>
<evidence type="ECO:0000259" key="7">
    <source>
        <dbReference type="Pfam" id="PF00460"/>
    </source>
</evidence>
<dbReference type="PANTHER" id="PTHR30435:SF2">
    <property type="entry name" value="FLAGELLAR BASAL-BODY ROD PROTEIN FLGC"/>
    <property type="match status" value="1"/>
</dbReference>
<dbReference type="EMBL" id="CP002085">
    <property type="protein sequence ID" value="ADK84280.1"/>
    <property type="molecule type" value="Genomic_DNA"/>
</dbReference>
<dbReference type="OrthoDB" id="9813951at2"/>
<feature type="domain" description="Flagellar basal body rod protein N-terminal" evidence="7">
    <location>
        <begin position="7"/>
        <end position="34"/>
    </location>
</feature>
<evidence type="ECO:0000256" key="1">
    <source>
        <dbReference type="ARBA" id="ARBA00004117"/>
    </source>
</evidence>
<name>E1QFE4_DESB2</name>
<dbReference type="InterPro" id="IPR001444">
    <property type="entry name" value="Flag_bb_rod_N"/>
</dbReference>
<comment type="subunit">
    <text evidence="5 6">The basal body constitutes a major portion of the flagellar organelle and consists of four rings (L,P,S, and M) mounted on a central rod. The rod consists of about 26 subunits of FlgG in the distal portion, and FlgB, FlgC and FlgF are thought to build up the proximal portion of the rod with about 6 subunits each.</text>
</comment>
<dbReference type="InterPro" id="IPR010930">
    <property type="entry name" value="Flg_bb/hook_C_dom"/>
</dbReference>
<evidence type="ECO:0000313" key="10">
    <source>
        <dbReference type="Proteomes" id="UP000009047"/>
    </source>
</evidence>
<keyword evidence="4 6" id="KW-0975">Bacterial flagellum</keyword>
<protein>
    <recommendedName>
        <fullName evidence="3 6">Flagellar basal-body rod protein FlgC</fullName>
    </recommendedName>
</protein>
<comment type="subcellular location">
    <subcellularLocation>
        <location evidence="1 6">Bacterial flagellum basal body</location>
    </subcellularLocation>
</comment>
<keyword evidence="9" id="KW-0966">Cell projection</keyword>
<evidence type="ECO:0000259" key="8">
    <source>
        <dbReference type="Pfam" id="PF06429"/>
    </source>
</evidence>
<dbReference type="Pfam" id="PF00460">
    <property type="entry name" value="Flg_bb_rod"/>
    <property type="match status" value="1"/>
</dbReference>
<sequence length="147" mass="15998">MDFVTSMEISASGLSAQRTRLNIISQNLANAETTRTAEGGPYRRRVTVMSAQPFVSHLEQAIDSPPQQQDPRKGVLVNEIAQDNSPFKKVHDPSHPDADADGYVLYPNVDVVTEMVNLISATRSYEANVSAVGASKNMALKALEIAR</sequence>
<dbReference type="GO" id="GO:0071978">
    <property type="term" value="P:bacterial-type flagellum-dependent swarming motility"/>
    <property type="evidence" value="ECO:0007669"/>
    <property type="project" value="TreeGrafter"/>
</dbReference>
<reference evidence="9 10" key="1">
    <citation type="journal article" date="2010" name="Stand. Genomic Sci.">
        <title>Complete genome sequence of Desulfarculus baarsii type strain (2st14).</title>
        <authorList>
            <person name="Sun H."/>
            <person name="Spring S."/>
            <person name="Lapidus A."/>
            <person name="Davenport K."/>
            <person name="Del Rio T.G."/>
            <person name="Tice H."/>
            <person name="Nolan M."/>
            <person name="Copeland A."/>
            <person name="Cheng J.F."/>
            <person name="Lucas S."/>
            <person name="Tapia R."/>
            <person name="Goodwin L."/>
            <person name="Pitluck S."/>
            <person name="Ivanova N."/>
            <person name="Pagani I."/>
            <person name="Mavromatis K."/>
            <person name="Ovchinnikova G."/>
            <person name="Pati A."/>
            <person name="Chen A."/>
            <person name="Palaniappan K."/>
            <person name="Hauser L."/>
            <person name="Chang Y.J."/>
            <person name="Jeffries C.D."/>
            <person name="Detter J.C."/>
            <person name="Han C."/>
            <person name="Rohde M."/>
            <person name="Brambilla E."/>
            <person name="Goker M."/>
            <person name="Woyke T."/>
            <person name="Bristow J."/>
            <person name="Eisen J.A."/>
            <person name="Markowitz V."/>
            <person name="Hugenholtz P."/>
            <person name="Kyrpides N.C."/>
            <person name="Klenk H.P."/>
            <person name="Land M."/>
        </authorList>
    </citation>
    <scope>NUCLEOTIDE SEQUENCE [LARGE SCALE GENOMIC DNA]</scope>
    <source>
        <strain evidence="10">ATCC 33931 / DSM 2075 / LMG 7858 / VKM B-1802 / 2st14</strain>
    </source>
</reference>
<comment type="similarity">
    <text evidence="2">Belongs to the flagella basal body rod proteins family.</text>
</comment>
<dbReference type="AlphaFoldDB" id="E1QFE4"/>
<evidence type="ECO:0000256" key="5">
    <source>
        <dbReference type="ARBA" id="ARBA00025933"/>
    </source>
</evidence>
<proteinExistence type="inferred from homology"/>
<accession>E1QFE4</accession>
<dbReference type="NCBIfam" id="TIGR01395">
    <property type="entry name" value="FlgC"/>
    <property type="match status" value="1"/>
</dbReference>
<dbReference type="Pfam" id="PF06429">
    <property type="entry name" value="Flg_bbr_C"/>
    <property type="match status" value="1"/>
</dbReference>
<evidence type="ECO:0000313" key="9">
    <source>
        <dbReference type="EMBL" id="ADK84280.1"/>
    </source>
</evidence>
<keyword evidence="10" id="KW-1185">Reference proteome</keyword>
<organism evidence="9 10">
    <name type="scientific">Desulfarculus baarsii (strain ATCC 33931 / DSM 2075 / LMG 7858 / VKM B-1802 / 2st14)</name>
    <dbReference type="NCBI Taxonomy" id="644282"/>
    <lineage>
        <taxon>Bacteria</taxon>
        <taxon>Pseudomonadati</taxon>
        <taxon>Thermodesulfobacteriota</taxon>
        <taxon>Desulfarculia</taxon>
        <taxon>Desulfarculales</taxon>
        <taxon>Desulfarculaceae</taxon>
        <taxon>Desulfarculus</taxon>
    </lineage>
</organism>
<dbReference type="GO" id="GO:0030694">
    <property type="term" value="C:bacterial-type flagellum basal body, rod"/>
    <property type="evidence" value="ECO:0007669"/>
    <property type="project" value="UniProtKB-UniRule"/>
</dbReference>